<dbReference type="AlphaFoldDB" id="A0A9N9B768"/>
<organism evidence="1 2">
    <name type="scientific">Funneliformis caledonium</name>
    <dbReference type="NCBI Taxonomy" id="1117310"/>
    <lineage>
        <taxon>Eukaryota</taxon>
        <taxon>Fungi</taxon>
        <taxon>Fungi incertae sedis</taxon>
        <taxon>Mucoromycota</taxon>
        <taxon>Glomeromycotina</taxon>
        <taxon>Glomeromycetes</taxon>
        <taxon>Glomerales</taxon>
        <taxon>Glomeraceae</taxon>
        <taxon>Funneliformis</taxon>
    </lineage>
</organism>
<comment type="caution">
    <text evidence="1">The sequence shown here is derived from an EMBL/GenBank/DDBJ whole genome shotgun (WGS) entry which is preliminary data.</text>
</comment>
<feature type="non-terminal residue" evidence="1">
    <location>
        <position position="1"/>
    </location>
</feature>
<dbReference type="PANTHER" id="PTHR33064:SF37">
    <property type="entry name" value="RIBONUCLEASE H"/>
    <property type="match status" value="1"/>
</dbReference>
<dbReference type="InterPro" id="IPR051320">
    <property type="entry name" value="Viral_Replic_Matur_Polypro"/>
</dbReference>
<protein>
    <submittedName>
        <fullName evidence="1">9144_t:CDS:1</fullName>
    </submittedName>
</protein>
<proteinExistence type="predicted"/>
<dbReference type="InterPro" id="IPR043502">
    <property type="entry name" value="DNA/RNA_pol_sf"/>
</dbReference>
<gene>
    <name evidence="1" type="ORF">FCALED_LOCUS6240</name>
</gene>
<dbReference type="PANTHER" id="PTHR33064">
    <property type="entry name" value="POL PROTEIN"/>
    <property type="match status" value="1"/>
</dbReference>
<accession>A0A9N9B768</accession>
<name>A0A9N9B768_9GLOM</name>
<dbReference type="Proteomes" id="UP000789570">
    <property type="component" value="Unassembled WGS sequence"/>
</dbReference>
<evidence type="ECO:0000313" key="1">
    <source>
        <dbReference type="EMBL" id="CAG8553551.1"/>
    </source>
</evidence>
<evidence type="ECO:0000313" key="2">
    <source>
        <dbReference type="Proteomes" id="UP000789570"/>
    </source>
</evidence>
<dbReference type="SUPFAM" id="SSF56672">
    <property type="entry name" value="DNA/RNA polymerases"/>
    <property type="match status" value="1"/>
</dbReference>
<dbReference type="InterPro" id="IPR043128">
    <property type="entry name" value="Rev_trsase/Diguanyl_cyclase"/>
</dbReference>
<dbReference type="OrthoDB" id="5593162at2759"/>
<dbReference type="EMBL" id="CAJVPQ010001448">
    <property type="protein sequence ID" value="CAG8553551.1"/>
    <property type="molecule type" value="Genomic_DNA"/>
</dbReference>
<sequence>GLKLSPEKYFFFEQELSFLGYIISKEGIQTDPNKIAIMRNFPVPKDLTQLRKFIALISYYRRFIKGFANIIEPLNRLFKKNTPFI</sequence>
<dbReference type="Gene3D" id="3.30.70.270">
    <property type="match status" value="2"/>
</dbReference>
<keyword evidence="2" id="KW-1185">Reference proteome</keyword>
<reference evidence="1" key="1">
    <citation type="submission" date="2021-06" db="EMBL/GenBank/DDBJ databases">
        <authorList>
            <person name="Kallberg Y."/>
            <person name="Tangrot J."/>
            <person name="Rosling A."/>
        </authorList>
    </citation>
    <scope>NUCLEOTIDE SEQUENCE</scope>
    <source>
        <strain evidence="1">UK204</strain>
    </source>
</reference>